<dbReference type="AlphaFoldDB" id="A0A6B8KLM7"/>
<dbReference type="GO" id="GO:0006935">
    <property type="term" value="P:chemotaxis"/>
    <property type="evidence" value="ECO:0007669"/>
    <property type="project" value="InterPro"/>
</dbReference>
<dbReference type="PANTHER" id="PTHR22617:SF23">
    <property type="entry name" value="CHEMOTAXIS PROTEIN CHEW"/>
    <property type="match status" value="1"/>
</dbReference>
<dbReference type="RefSeq" id="WP_136494462.1">
    <property type="nucleotide sequence ID" value="NZ_CP046052.1"/>
</dbReference>
<organism evidence="2 3">
    <name type="scientific">Methylocystis heyeri</name>
    <dbReference type="NCBI Taxonomy" id="391905"/>
    <lineage>
        <taxon>Bacteria</taxon>
        <taxon>Pseudomonadati</taxon>
        <taxon>Pseudomonadota</taxon>
        <taxon>Alphaproteobacteria</taxon>
        <taxon>Hyphomicrobiales</taxon>
        <taxon>Methylocystaceae</taxon>
        <taxon>Methylocystis</taxon>
    </lineage>
</organism>
<evidence type="ECO:0000313" key="3">
    <source>
        <dbReference type="Proteomes" id="UP000309061"/>
    </source>
</evidence>
<dbReference type="PANTHER" id="PTHR22617">
    <property type="entry name" value="CHEMOTAXIS SENSOR HISTIDINE KINASE-RELATED"/>
    <property type="match status" value="1"/>
</dbReference>
<accession>A0A6B8KLM7</accession>
<dbReference type="OrthoDB" id="9794382at2"/>
<keyword evidence="3" id="KW-1185">Reference proteome</keyword>
<proteinExistence type="predicted"/>
<reference evidence="2 3" key="1">
    <citation type="submission" date="2019-11" db="EMBL/GenBank/DDBJ databases">
        <title>The genome sequence of Methylocystis heyeri.</title>
        <authorList>
            <person name="Oshkin I.Y."/>
            <person name="Miroshnikov K."/>
            <person name="Dedysh S.N."/>
        </authorList>
    </citation>
    <scope>NUCLEOTIDE SEQUENCE [LARGE SCALE GENOMIC DNA]</scope>
    <source>
        <strain evidence="2 3">H2</strain>
    </source>
</reference>
<name>A0A6B8KLM7_9HYPH</name>
<sequence length="182" mass="20214">MNLDPRYPGYGDHRLQRRESRKSTYFTVRVGAQIVGLPVDEVRTVFHPEKLTPVPLAPPEIAGLANLRGRIVTVLHLDRCLRIESDETNAKPIAVGIVHNGEDYAFLVDDAGDVVYSEEADRIDCPGHVDAHFTMLVSDCYRRCEGFLPIVDVARLIAEVSRQSELKNRAVISGNSARGAHL</sequence>
<dbReference type="InterPro" id="IPR039315">
    <property type="entry name" value="CheW"/>
</dbReference>
<dbReference type="SUPFAM" id="SSF50341">
    <property type="entry name" value="CheW-like"/>
    <property type="match status" value="1"/>
</dbReference>
<evidence type="ECO:0000313" key="2">
    <source>
        <dbReference type="EMBL" id="QGM47810.1"/>
    </source>
</evidence>
<dbReference type="Pfam" id="PF01584">
    <property type="entry name" value="CheW"/>
    <property type="match status" value="1"/>
</dbReference>
<dbReference type="InterPro" id="IPR002545">
    <property type="entry name" value="CheW-lke_dom"/>
</dbReference>
<feature type="domain" description="CheW-like" evidence="1">
    <location>
        <begin position="22"/>
        <end position="162"/>
    </location>
</feature>
<dbReference type="GO" id="GO:0007165">
    <property type="term" value="P:signal transduction"/>
    <property type="evidence" value="ECO:0007669"/>
    <property type="project" value="InterPro"/>
</dbReference>
<dbReference type="Proteomes" id="UP000309061">
    <property type="component" value="Chromosome"/>
</dbReference>
<dbReference type="SMART" id="SM00260">
    <property type="entry name" value="CheW"/>
    <property type="match status" value="1"/>
</dbReference>
<evidence type="ECO:0000259" key="1">
    <source>
        <dbReference type="PROSITE" id="PS50851"/>
    </source>
</evidence>
<dbReference type="InterPro" id="IPR036061">
    <property type="entry name" value="CheW-like_dom_sf"/>
</dbReference>
<dbReference type="Gene3D" id="2.30.30.40">
    <property type="entry name" value="SH3 Domains"/>
    <property type="match status" value="1"/>
</dbReference>
<dbReference type="KEGG" id="mhey:H2LOC_020200"/>
<dbReference type="PROSITE" id="PS50851">
    <property type="entry name" value="CHEW"/>
    <property type="match status" value="1"/>
</dbReference>
<gene>
    <name evidence="2" type="ORF">H2LOC_020200</name>
</gene>
<dbReference type="GO" id="GO:0005829">
    <property type="term" value="C:cytosol"/>
    <property type="evidence" value="ECO:0007669"/>
    <property type="project" value="TreeGrafter"/>
</dbReference>
<dbReference type="Gene3D" id="2.40.50.180">
    <property type="entry name" value="CheA-289, Domain 4"/>
    <property type="match status" value="1"/>
</dbReference>
<protein>
    <submittedName>
        <fullName evidence="2">Chemotaxis protein CheW</fullName>
    </submittedName>
</protein>
<dbReference type="EMBL" id="CP046052">
    <property type="protein sequence ID" value="QGM47810.1"/>
    <property type="molecule type" value="Genomic_DNA"/>
</dbReference>